<dbReference type="Proteomes" id="UP000007161">
    <property type="component" value="Chromosome"/>
</dbReference>
<gene>
    <name evidence="1" type="ordered locus">Marpi_0113</name>
</gene>
<proteinExistence type="predicted"/>
<keyword evidence="2" id="KW-1185">Reference proteome</keyword>
<dbReference type="EMBL" id="CP003257">
    <property type="protein sequence ID" value="AEX84570.1"/>
    <property type="molecule type" value="Genomic_DNA"/>
</dbReference>
<dbReference type="HOGENOM" id="CLU_1179091_0_0_0"/>
<sequence>MKTKDINSKNLKDFIHKYKLSYKKTYPIEIKNELYKMHINKTFKENTIKFRKQKEVNIPVLFFSTYTALIEKPFFTKSHILKLIFEGDKDKIIKYLSRDYEKMYFFNLILSEFNVKEAEKRLMNPVDFEEIKSDVSPFFIARKKLITELFKKTKNFKEFVFNYFKLSDEEMKVFDVFLRNCVRYDIKWPITPYPKGKVRDFAIKYGLGQKRVALGYYSFEDDERVLIDEIIERFL</sequence>
<evidence type="ECO:0000313" key="2">
    <source>
        <dbReference type="Proteomes" id="UP000007161"/>
    </source>
</evidence>
<dbReference type="STRING" id="443254.Marpi_0113"/>
<organism evidence="1 2">
    <name type="scientific">Marinitoga piezophila (strain DSM 14283 / JCM 11233 / KA3)</name>
    <dbReference type="NCBI Taxonomy" id="443254"/>
    <lineage>
        <taxon>Bacteria</taxon>
        <taxon>Thermotogati</taxon>
        <taxon>Thermotogota</taxon>
        <taxon>Thermotogae</taxon>
        <taxon>Petrotogales</taxon>
        <taxon>Petrotogaceae</taxon>
        <taxon>Marinitoga</taxon>
    </lineage>
</organism>
<reference evidence="2" key="2">
    <citation type="submission" date="2012-01" db="EMBL/GenBank/DDBJ databases">
        <title>Complete sequence of chromosome of Marinitoga piezophila KA3.</title>
        <authorList>
            <person name="Lucas S."/>
            <person name="Han J."/>
            <person name="Lapidus A."/>
            <person name="Cheng J.-F."/>
            <person name="Goodwin L."/>
            <person name="Pitluck S."/>
            <person name="Peters L."/>
            <person name="Mikhailova N."/>
            <person name="Teshima H."/>
            <person name="Detter J.C."/>
            <person name="Han C."/>
            <person name="Tapia R."/>
            <person name="Land M."/>
            <person name="Hauser L."/>
            <person name="Kyrpides N."/>
            <person name="Ivanova N."/>
            <person name="Pagani I."/>
            <person name="Jebbar M."/>
            <person name="Vannier P."/>
            <person name="Oger P."/>
            <person name="Cario A."/>
            <person name="Bartlett D."/>
            <person name="Noll K.M."/>
            <person name="Woyke T."/>
        </authorList>
    </citation>
    <scope>NUCLEOTIDE SEQUENCE [LARGE SCALE GENOMIC DNA]</scope>
    <source>
        <strain evidence="2">DSM 14283 / JCM 11233 / KA3</strain>
    </source>
</reference>
<dbReference type="eggNOG" id="COG5114">
    <property type="taxonomic scope" value="Bacteria"/>
</dbReference>
<dbReference type="AlphaFoldDB" id="H2J352"/>
<reference evidence="1 2" key="1">
    <citation type="journal article" date="2012" name="J. Bacteriol.">
        <title>Complete Genome Sequence of the Thermophilic, Piezophilic, Heterotrophic Bacterium Marinitoga piezophila KA3.</title>
        <authorList>
            <person name="Lucas S."/>
            <person name="Han J."/>
            <person name="Lapidus A."/>
            <person name="Cheng J.F."/>
            <person name="Goodwin L.A."/>
            <person name="Pitluck S."/>
            <person name="Peters L."/>
            <person name="Mikhailova N."/>
            <person name="Teshima H."/>
            <person name="Detter J.C."/>
            <person name="Han C."/>
            <person name="Tapia R."/>
            <person name="Land M."/>
            <person name="Hauser L."/>
            <person name="Kyrpides N.C."/>
            <person name="Ivanova N."/>
            <person name="Pagani I."/>
            <person name="Vannier P."/>
            <person name="Oger P."/>
            <person name="Bartlett D.H."/>
            <person name="Noll K.M."/>
            <person name="Woyke T."/>
            <person name="Jebbar M."/>
        </authorList>
    </citation>
    <scope>NUCLEOTIDE SEQUENCE [LARGE SCALE GENOMIC DNA]</scope>
    <source>
        <strain evidence="2">DSM 14283 / JCM 11233 / KA3</strain>
    </source>
</reference>
<name>H2J352_MARPK</name>
<accession>H2J352</accession>
<protein>
    <submittedName>
        <fullName evidence="1">Uncharacterized protein</fullName>
    </submittedName>
</protein>
<dbReference type="KEGG" id="mpz:Marpi_0113"/>
<evidence type="ECO:0000313" key="1">
    <source>
        <dbReference type="EMBL" id="AEX84570.1"/>
    </source>
</evidence>